<organism evidence="1 2">
    <name type="scientific">Sinobacterium norvegicum</name>
    <dbReference type="NCBI Taxonomy" id="1641715"/>
    <lineage>
        <taxon>Bacteria</taxon>
        <taxon>Pseudomonadati</taxon>
        <taxon>Pseudomonadota</taxon>
        <taxon>Gammaproteobacteria</taxon>
        <taxon>Cellvibrionales</taxon>
        <taxon>Spongiibacteraceae</taxon>
        <taxon>Sinobacterium</taxon>
    </lineage>
</organism>
<reference evidence="1" key="1">
    <citation type="submission" date="2021-12" db="EMBL/GenBank/DDBJ databases">
        <authorList>
            <person name="Rodrigo-Torres L."/>
            <person name="Arahal R. D."/>
            <person name="Lucena T."/>
        </authorList>
    </citation>
    <scope>NUCLEOTIDE SEQUENCE</scope>
    <source>
        <strain evidence="1">CECT 8267</strain>
    </source>
</reference>
<comment type="caution">
    <text evidence="1">The sequence shown here is derived from an EMBL/GenBank/DDBJ whole genome shotgun (WGS) entry which is preliminary data.</text>
</comment>
<protein>
    <submittedName>
        <fullName evidence="1">Uncharacterized protein</fullName>
    </submittedName>
</protein>
<keyword evidence="2" id="KW-1185">Reference proteome</keyword>
<evidence type="ECO:0000313" key="1">
    <source>
        <dbReference type="EMBL" id="CAH0992262.1"/>
    </source>
</evidence>
<evidence type="ECO:0000313" key="2">
    <source>
        <dbReference type="Proteomes" id="UP000838100"/>
    </source>
</evidence>
<gene>
    <name evidence="1" type="ORF">SIN8267_02381</name>
</gene>
<sequence>MAMQTFRSEASILLTTVAAKYPAAIGQNRQSRLINGWRMAAKYDVIEQRVAAQALDTHRIHRRDQVSQHHRHHRVLSLDFNTDQLDVF</sequence>
<accession>A0ABM9AGK5</accession>
<proteinExistence type="predicted"/>
<dbReference type="EMBL" id="CAKLPX010000002">
    <property type="protein sequence ID" value="CAH0992262.1"/>
    <property type="molecule type" value="Genomic_DNA"/>
</dbReference>
<dbReference type="Proteomes" id="UP000838100">
    <property type="component" value="Unassembled WGS sequence"/>
</dbReference>
<name>A0ABM9AGK5_9GAMM</name>